<dbReference type="OrthoDB" id="758145at2"/>
<proteinExistence type="predicted"/>
<dbReference type="PROSITE" id="PS50042">
    <property type="entry name" value="CNMP_BINDING_3"/>
    <property type="match status" value="1"/>
</dbReference>
<reference evidence="2 3" key="1">
    <citation type="submission" date="2018-12" db="EMBL/GenBank/DDBJ databases">
        <title>Flammeovirga pectinis sp. nov., isolated from the gut of the Korean scallop, Patinopecten yessoensis.</title>
        <authorList>
            <person name="Bae J.-W."/>
            <person name="Jeong Y.-S."/>
            <person name="Kang W."/>
        </authorList>
    </citation>
    <scope>NUCLEOTIDE SEQUENCE [LARGE SCALE GENOMIC DNA]</scope>
    <source>
        <strain evidence="2 3">L12M1</strain>
    </source>
</reference>
<accession>A0A3Q9FQ42</accession>
<dbReference type="SUPFAM" id="SSF51206">
    <property type="entry name" value="cAMP-binding domain-like"/>
    <property type="match status" value="1"/>
</dbReference>
<dbReference type="InterPro" id="IPR018490">
    <property type="entry name" value="cNMP-bd_dom_sf"/>
</dbReference>
<dbReference type="AlphaFoldDB" id="A0A3Q9FQ42"/>
<dbReference type="Gene3D" id="2.60.120.10">
    <property type="entry name" value="Jelly Rolls"/>
    <property type="match status" value="1"/>
</dbReference>
<sequence>MKNNLEKVLKSFNMLSDDEIAKSLTYFEVKTIQKNDLLIEAGKVCDWIAFVNSGILRNYYTSSKEDEVTYCITFPNTFISAYSSFITNKKTFENIHAIVDSELLVIRKDDYQSLLNSSENWLNFSKYFSEQSYVLMENRLISLQMETAEKRYLDLMNNHPEYIQNISLKYLASYLGITQRHLSRLRKKISF</sequence>
<dbReference type="Proteomes" id="UP000267268">
    <property type="component" value="Chromosome 1"/>
</dbReference>
<dbReference type="EMBL" id="CP034562">
    <property type="protein sequence ID" value="AZQ63817.1"/>
    <property type="molecule type" value="Genomic_DNA"/>
</dbReference>
<organism evidence="2 3">
    <name type="scientific">Flammeovirga pectinis</name>
    <dbReference type="NCBI Taxonomy" id="2494373"/>
    <lineage>
        <taxon>Bacteria</taxon>
        <taxon>Pseudomonadati</taxon>
        <taxon>Bacteroidota</taxon>
        <taxon>Cytophagia</taxon>
        <taxon>Cytophagales</taxon>
        <taxon>Flammeovirgaceae</taxon>
        <taxon>Flammeovirga</taxon>
    </lineage>
</organism>
<protein>
    <submittedName>
        <fullName evidence="2">Crp/Fnr family transcriptional regulator</fullName>
    </submittedName>
</protein>
<dbReference type="KEGG" id="fll:EI427_16765"/>
<evidence type="ECO:0000259" key="1">
    <source>
        <dbReference type="PROSITE" id="PS50042"/>
    </source>
</evidence>
<keyword evidence="3" id="KW-1185">Reference proteome</keyword>
<evidence type="ECO:0000313" key="2">
    <source>
        <dbReference type="EMBL" id="AZQ63817.1"/>
    </source>
</evidence>
<feature type="domain" description="Cyclic nucleotide-binding" evidence="1">
    <location>
        <begin position="11"/>
        <end position="115"/>
    </location>
</feature>
<dbReference type="InterPro" id="IPR000595">
    <property type="entry name" value="cNMP-bd_dom"/>
</dbReference>
<dbReference type="RefSeq" id="WP_126616894.1">
    <property type="nucleotide sequence ID" value="NZ_CP034562.1"/>
</dbReference>
<dbReference type="Pfam" id="PF00027">
    <property type="entry name" value="cNMP_binding"/>
    <property type="match status" value="1"/>
</dbReference>
<evidence type="ECO:0000313" key="3">
    <source>
        <dbReference type="Proteomes" id="UP000267268"/>
    </source>
</evidence>
<name>A0A3Q9FQ42_9BACT</name>
<gene>
    <name evidence="2" type="ORF">EI427_16765</name>
</gene>
<dbReference type="InterPro" id="IPR014710">
    <property type="entry name" value="RmlC-like_jellyroll"/>
</dbReference>